<dbReference type="PATRIC" id="fig|1423734.3.peg.2140"/>
<dbReference type="eggNOG" id="COG3860">
    <property type="taxonomic scope" value="Bacteria"/>
</dbReference>
<dbReference type="RefSeq" id="WP_035454938.1">
    <property type="nucleotide sequence ID" value="NZ_AZGA01000024.1"/>
</dbReference>
<dbReference type="OrthoDB" id="9134286at2"/>
<sequence>MKQDRKAIIQAYKVQPTYYGVIQITNTVNHKIYIDAVPNTKNRWVFYKLNLNNHFYGQSALQADWDKYGEAAFEFDVLWQKKTDDVLNMRAELKSLKQKWFAKLQPFGPRGYNTPPKELLNDPEEK</sequence>
<feature type="region of interest" description="Disordered" evidence="1">
    <location>
        <begin position="106"/>
        <end position="126"/>
    </location>
</feature>
<dbReference type="Gene3D" id="3.40.1440.10">
    <property type="entry name" value="GIY-YIG endonuclease"/>
    <property type="match status" value="1"/>
</dbReference>
<reference evidence="2 3" key="1">
    <citation type="journal article" date="2015" name="Genome Announc.">
        <title>Expanding the biotechnology potential of lactobacilli through comparative genomics of 213 strains and associated genera.</title>
        <authorList>
            <person name="Sun Z."/>
            <person name="Harris H.M."/>
            <person name="McCann A."/>
            <person name="Guo C."/>
            <person name="Argimon S."/>
            <person name="Zhang W."/>
            <person name="Yang X."/>
            <person name="Jeffery I.B."/>
            <person name="Cooney J.C."/>
            <person name="Kagawa T.F."/>
            <person name="Liu W."/>
            <person name="Song Y."/>
            <person name="Salvetti E."/>
            <person name="Wrobel A."/>
            <person name="Rasinkangas P."/>
            <person name="Parkhill J."/>
            <person name="Rea M.C."/>
            <person name="O'Sullivan O."/>
            <person name="Ritari J."/>
            <person name="Douillard F.P."/>
            <person name="Paul Ross R."/>
            <person name="Yang R."/>
            <person name="Briner A.E."/>
            <person name="Felis G.E."/>
            <person name="de Vos W.M."/>
            <person name="Barrangou R."/>
            <person name="Klaenhammer T.R."/>
            <person name="Caufield P.W."/>
            <person name="Cui Y."/>
            <person name="Zhang H."/>
            <person name="O'Toole P.W."/>
        </authorList>
    </citation>
    <scope>NUCLEOTIDE SEQUENCE [LARGE SCALE GENOMIC DNA]</scope>
    <source>
        <strain evidence="2 3">DSM 18527</strain>
    </source>
</reference>
<name>X0QRF4_9LACO</name>
<evidence type="ECO:0000313" key="2">
    <source>
        <dbReference type="EMBL" id="KRM34633.1"/>
    </source>
</evidence>
<dbReference type="SUPFAM" id="SSF82771">
    <property type="entry name" value="GIY-YIG endonuclease"/>
    <property type="match status" value="1"/>
</dbReference>
<gene>
    <name evidence="2" type="ORF">FC83_GL002117</name>
</gene>
<dbReference type="CDD" id="cd10451">
    <property type="entry name" value="GIY-YIG_LuxR_like"/>
    <property type="match status" value="1"/>
</dbReference>
<comment type="caution">
    <text evidence="2">The sequence shown here is derived from an EMBL/GenBank/DDBJ whole genome shotgun (WGS) entry which is preliminary data.</text>
</comment>
<organism evidence="2 3">
    <name type="scientific">Agrilactobacillus composti DSM 18527 = JCM 14202</name>
    <dbReference type="NCBI Taxonomy" id="1423734"/>
    <lineage>
        <taxon>Bacteria</taxon>
        <taxon>Bacillati</taxon>
        <taxon>Bacillota</taxon>
        <taxon>Bacilli</taxon>
        <taxon>Lactobacillales</taxon>
        <taxon>Lactobacillaceae</taxon>
        <taxon>Agrilactobacillus</taxon>
    </lineage>
</organism>
<dbReference type="EMBL" id="AZGA01000024">
    <property type="protein sequence ID" value="KRM34633.1"/>
    <property type="molecule type" value="Genomic_DNA"/>
</dbReference>
<dbReference type="InterPro" id="IPR035901">
    <property type="entry name" value="GIY-YIG_endonuc_sf"/>
</dbReference>
<accession>X0QRF4</accession>
<evidence type="ECO:0000256" key="1">
    <source>
        <dbReference type="SAM" id="MobiDB-lite"/>
    </source>
</evidence>
<dbReference type="Proteomes" id="UP000051236">
    <property type="component" value="Unassembled WGS sequence"/>
</dbReference>
<protein>
    <recommendedName>
        <fullName evidence="4">LuxR family transcriptional regulator</fullName>
    </recommendedName>
</protein>
<dbReference type="AlphaFoldDB" id="X0QRF4"/>
<keyword evidence="3" id="KW-1185">Reference proteome</keyword>
<evidence type="ECO:0008006" key="4">
    <source>
        <dbReference type="Google" id="ProtNLM"/>
    </source>
</evidence>
<dbReference type="STRING" id="1423734.FC83_GL002117"/>
<proteinExistence type="predicted"/>
<evidence type="ECO:0000313" key="3">
    <source>
        <dbReference type="Proteomes" id="UP000051236"/>
    </source>
</evidence>